<comment type="caution">
    <text evidence="2">The sequence shown here is derived from an EMBL/GenBank/DDBJ whole genome shotgun (WGS) entry which is preliminary data.</text>
</comment>
<dbReference type="InterPro" id="IPR036501">
    <property type="entry name" value="Inhibitor_vert_lysozyme_sf"/>
</dbReference>
<feature type="chain" id="PRO_5045924766" description="Inhibitor of vertebrate lysozyme (Ivy)" evidence="1">
    <location>
        <begin position="21"/>
        <end position="142"/>
    </location>
</feature>
<dbReference type="Gene3D" id="3.40.1420.10">
    <property type="entry name" value="Inhibitor of vertebrate lysozyme"/>
    <property type="match status" value="1"/>
</dbReference>
<evidence type="ECO:0000313" key="2">
    <source>
        <dbReference type="EMBL" id="MET3612042.1"/>
    </source>
</evidence>
<dbReference type="Pfam" id="PF08816">
    <property type="entry name" value="Ivy"/>
    <property type="match status" value="1"/>
</dbReference>
<keyword evidence="1" id="KW-0732">Signal</keyword>
<evidence type="ECO:0000256" key="1">
    <source>
        <dbReference type="SAM" id="SignalP"/>
    </source>
</evidence>
<feature type="signal peptide" evidence="1">
    <location>
        <begin position="1"/>
        <end position="20"/>
    </location>
</feature>
<reference evidence="2 3" key="1">
    <citation type="submission" date="2024-06" db="EMBL/GenBank/DDBJ databases">
        <title>Genomic Encyclopedia of Type Strains, Phase IV (KMG-IV): sequencing the most valuable type-strain genomes for metagenomic binning, comparative biology and taxonomic classification.</title>
        <authorList>
            <person name="Goeker M."/>
        </authorList>
    </citation>
    <scope>NUCLEOTIDE SEQUENCE [LARGE SCALE GENOMIC DNA]</scope>
    <source>
        <strain evidence="2 3">DSM 29780</strain>
    </source>
</reference>
<sequence>MIRLALIAAAALLTGFHAQAEDVKFAPTDAKKPYLMDALKDKTIRAPIVALITREELPHWAKGIIKNRNYTAQPVMTTISPLPGADVYNACEAHNCGDNRISILVTPHRNHAYALLKEGKALRFIGNPKPQQQAILSAAMAK</sequence>
<dbReference type="EMBL" id="JBEPMB010000001">
    <property type="protein sequence ID" value="MET3612042.1"/>
    <property type="molecule type" value="Genomic_DNA"/>
</dbReference>
<keyword evidence="3" id="KW-1185">Reference proteome</keyword>
<proteinExistence type="predicted"/>
<name>A0ABV2IU88_9HYPH</name>
<accession>A0ABV2IU88</accession>
<evidence type="ECO:0008006" key="4">
    <source>
        <dbReference type="Google" id="ProtNLM"/>
    </source>
</evidence>
<protein>
    <recommendedName>
        <fullName evidence="4">Inhibitor of vertebrate lysozyme (Ivy)</fullName>
    </recommendedName>
</protein>
<evidence type="ECO:0000313" key="3">
    <source>
        <dbReference type="Proteomes" id="UP001549047"/>
    </source>
</evidence>
<gene>
    <name evidence="2" type="ORF">ABID16_000347</name>
</gene>
<organism evidence="2 3">
    <name type="scientific">Rhizobium aquaticum</name>
    <dbReference type="NCBI Taxonomy" id="1549636"/>
    <lineage>
        <taxon>Bacteria</taxon>
        <taxon>Pseudomonadati</taxon>
        <taxon>Pseudomonadota</taxon>
        <taxon>Alphaproteobacteria</taxon>
        <taxon>Hyphomicrobiales</taxon>
        <taxon>Rhizobiaceae</taxon>
        <taxon>Rhizobium/Agrobacterium group</taxon>
        <taxon>Rhizobium</taxon>
    </lineage>
</organism>
<dbReference type="RefSeq" id="WP_354554629.1">
    <property type="nucleotide sequence ID" value="NZ_JBEPMB010000001.1"/>
</dbReference>
<dbReference type="SUPFAM" id="SSF89872">
    <property type="entry name" value="Inhibitor of vertebrate lysozyme, Ivy"/>
    <property type="match status" value="1"/>
</dbReference>
<dbReference type="Proteomes" id="UP001549047">
    <property type="component" value="Unassembled WGS sequence"/>
</dbReference>